<dbReference type="GO" id="GO:0008270">
    <property type="term" value="F:zinc ion binding"/>
    <property type="evidence" value="ECO:0007669"/>
    <property type="project" value="InterPro"/>
</dbReference>
<evidence type="ECO:0000256" key="1">
    <source>
        <dbReference type="SAM" id="MobiDB-lite"/>
    </source>
</evidence>
<feature type="compositionally biased region" description="Basic and acidic residues" evidence="1">
    <location>
        <begin position="57"/>
        <end position="72"/>
    </location>
</feature>
<dbReference type="Proteomes" id="UP000326396">
    <property type="component" value="Linkage Group LG14"/>
</dbReference>
<feature type="region of interest" description="Disordered" evidence="1">
    <location>
        <begin position="1"/>
        <end position="32"/>
    </location>
</feature>
<evidence type="ECO:0008006" key="4">
    <source>
        <dbReference type="Google" id="ProtNLM"/>
    </source>
</evidence>
<feature type="region of interest" description="Disordered" evidence="1">
    <location>
        <begin position="57"/>
        <end position="78"/>
    </location>
</feature>
<dbReference type="OrthoDB" id="1108004at2759"/>
<dbReference type="EMBL" id="SZYD01000006">
    <property type="protein sequence ID" value="KAD5961348.1"/>
    <property type="molecule type" value="Genomic_DNA"/>
</dbReference>
<feature type="compositionally biased region" description="Basic and acidic residues" evidence="1">
    <location>
        <begin position="19"/>
        <end position="28"/>
    </location>
</feature>
<dbReference type="InterPro" id="IPR036875">
    <property type="entry name" value="Znf_CCHC_sf"/>
</dbReference>
<evidence type="ECO:0000313" key="3">
    <source>
        <dbReference type="Proteomes" id="UP000326396"/>
    </source>
</evidence>
<accession>A0A5N6P8F7</accession>
<protein>
    <recommendedName>
        <fullName evidence="4">CCHC-type domain-containing protein</fullName>
    </recommendedName>
</protein>
<gene>
    <name evidence="2" type="ORF">E3N88_12821</name>
</gene>
<proteinExistence type="predicted"/>
<organism evidence="2 3">
    <name type="scientific">Mikania micrantha</name>
    <name type="common">bitter vine</name>
    <dbReference type="NCBI Taxonomy" id="192012"/>
    <lineage>
        <taxon>Eukaryota</taxon>
        <taxon>Viridiplantae</taxon>
        <taxon>Streptophyta</taxon>
        <taxon>Embryophyta</taxon>
        <taxon>Tracheophyta</taxon>
        <taxon>Spermatophyta</taxon>
        <taxon>Magnoliopsida</taxon>
        <taxon>eudicotyledons</taxon>
        <taxon>Gunneridae</taxon>
        <taxon>Pentapetalae</taxon>
        <taxon>asterids</taxon>
        <taxon>campanulids</taxon>
        <taxon>Asterales</taxon>
        <taxon>Asteraceae</taxon>
        <taxon>Asteroideae</taxon>
        <taxon>Heliantheae alliance</taxon>
        <taxon>Eupatorieae</taxon>
        <taxon>Mikania</taxon>
    </lineage>
</organism>
<dbReference type="GO" id="GO:0003676">
    <property type="term" value="F:nucleic acid binding"/>
    <property type="evidence" value="ECO:0007669"/>
    <property type="project" value="InterPro"/>
</dbReference>
<sequence>MGKFRQEEENESQINFRKNNSDCDERKRNSGNQNKFEFDINKVRCYNCNNFGRYDSDCPKSNHGGKQENLVHEEEEDDEPTLLMLQIEDSDTQKICEDIEEYVRVKEDITKKDEIREKG</sequence>
<name>A0A5N6P8F7_9ASTR</name>
<reference evidence="2 3" key="1">
    <citation type="submission" date="2019-05" db="EMBL/GenBank/DDBJ databases">
        <title>Mikania micrantha, genome provides insights into the molecular mechanism of rapid growth.</title>
        <authorList>
            <person name="Liu B."/>
        </authorList>
    </citation>
    <scope>NUCLEOTIDE SEQUENCE [LARGE SCALE GENOMIC DNA]</scope>
    <source>
        <strain evidence="2">NLD-2019</strain>
        <tissue evidence="2">Leaf</tissue>
    </source>
</reference>
<evidence type="ECO:0000313" key="2">
    <source>
        <dbReference type="EMBL" id="KAD5961348.1"/>
    </source>
</evidence>
<comment type="caution">
    <text evidence="2">The sequence shown here is derived from an EMBL/GenBank/DDBJ whole genome shotgun (WGS) entry which is preliminary data.</text>
</comment>
<dbReference type="AlphaFoldDB" id="A0A5N6P8F7"/>
<keyword evidence="3" id="KW-1185">Reference proteome</keyword>
<dbReference type="SUPFAM" id="SSF57756">
    <property type="entry name" value="Retrovirus zinc finger-like domains"/>
    <property type="match status" value="1"/>
</dbReference>